<evidence type="ECO:0000313" key="2">
    <source>
        <dbReference type="Proteomes" id="UP000596083"/>
    </source>
</evidence>
<proteinExistence type="predicted"/>
<dbReference type="SUPFAM" id="SSF52540">
    <property type="entry name" value="P-loop containing nucleoside triphosphate hydrolases"/>
    <property type="match status" value="1"/>
</dbReference>
<gene>
    <name evidence="1" type="ORF">JET14_10000</name>
</gene>
<name>A0A7T7HNG4_9HYPH</name>
<dbReference type="Gene3D" id="3.40.50.300">
    <property type="entry name" value="P-loop containing nucleotide triphosphate hydrolases"/>
    <property type="match status" value="1"/>
</dbReference>
<dbReference type="AlphaFoldDB" id="A0A7T7HNG4"/>
<dbReference type="Proteomes" id="UP000596083">
    <property type="component" value="Chromosome"/>
</dbReference>
<dbReference type="EMBL" id="CP066786">
    <property type="protein sequence ID" value="QQM32439.1"/>
    <property type="molecule type" value="Genomic_DNA"/>
</dbReference>
<dbReference type="KEGG" id="mlut:JET14_10000"/>
<dbReference type="InterPro" id="IPR027417">
    <property type="entry name" value="P-loop_NTPase"/>
</dbReference>
<evidence type="ECO:0008006" key="3">
    <source>
        <dbReference type="Google" id="ProtNLM"/>
    </source>
</evidence>
<accession>A0A7T7HNG4</accession>
<organism evidence="1 2">
    <name type="scientific">Martelella lutilitoris</name>
    <dbReference type="NCBI Taxonomy" id="2583532"/>
    <lineage>
        <taxon>Bacteria</taxon>
        <taxon>Pseudomonadati</taxon>
        <taxon>Pseudomonadota</taxon>
        <taxon>Alphaproteobacteria</taxon>
        <taxon>Hyphomicrobiales</taxon>
        <taxon>Aurantimonadaceae</taxon>
        <taxon>Martelella</taxon>
    </lineage>
</organism>
<evidence type="ECO:0000313" key="1">
    <source>
        <dbReference type="EMBL" id="QQM32439.1"/>
    </source>
</evidence>
<dbReference type="RefSeq" id="WP_200337881.1">
    <property type="nucleotide sequence ID" value="NZ_CP066786.1"/>
</dbReference>
<reference evidence="1 2" key="1">
    <citation type="submission" date="2020-12" db="EMBL/GenBank/DDBJ databases">
        <authorList>
            <person name="Zheng R.K."/>
            <person name="Sun C.M."/>
        </authorList>
    </citation>
    <scope>NUCLEOTIDE SEQUENCE [LARGE SCALE GENOMIC DNA]</scope>
    <source>
        <strain evidence="1 2">ZRK001</strain>
    </source>
</reference>
<protein>
    <recommendedName>
        <fullName evidence="3">Sulfotransferase</fullName>
    </recommendedName>
</protein>
<sequence>MSDFKGRTKKFLQRALMGTRPSFVIASFGRSGSTLIYDGVIDGLVRDMPRVLRPLTKRLAANQSWALSESELMRGCVYKTHDYPEGLSSTSDVKCIFLFGSLADAALSVHSSVERFGEDWTKLHFKHLKSDDSHESILDFDVLRFEDQMRRWGTYREHPVLCLRYDRLWENQNVISDFCGFPVVLPAKRERVAKSYRPDLVAQAQSTYGQLDEFFGALPDSFIAGTQDHILAKNFDSDNV</sequence>